<dbReference type="Pfam" id="PF00534">
    <property type="entry name" value="Glycos_transf_1"/>
    <property type="match status" value="1"/>
</dbReference>
<dbReference type="AlphaFoldDB" id="A0A2U1JYC6"/>
<evidence type="ECO:0000313" key="3">
    <source>
        <dbReference type="Proteomes" id="UP000245618"/>
    </source>
</evidence>
<accession>A0A2U1JYC6</accession>
<dbReference type="GO" id="GO:0016757">
    <property type="term" value="F:glycosyltransferase activity"/>
    <property type="evidence" value="ECO:0007669"/>
    <property type="project" value="InterPro"/>
</dbReference>
<evidence type="ECO:0000259" key="1">
    <source>
        <dbReference type="Pfam" id="PF00534"/>
    </source>
</evidence>
<dbReference type="InterPro" id="IPR001296">
    <property type="entry name" value="Glyco_trans_1"/>
</dbReference>
<protein>
    <submittedName>
        <fullName evidence="2">Glycosyl transferase family 1</fullName>
    </submittedName>
</protein>
<comment type="caution">
    <text evidence="2">The sequence shown here is derived from an EMBL/GenBank/DDBJ whole genome shotgun (WGS) entry which is preliminary data.</text>
</comment>
<sequence>MKNLLYIGNKLSKHGVTPTTIEILGPLLEQEGFVVIYTSSYKNICLRMIDMLWSVFQNRKADYVLIDTYSTTNFWYAFATSQLCRLLQLKYIPILHGGNLSFRLQKNKRICSLIFNYSYKNIAPSNYLLEKFKEQGFNNLICIPNSIEIKNYPFQERKKASPNFLWVRSFTKMYNPLMAVEVFSMIKKKYPEATLCMVGPEKDGSLLEAKQKNKDLKLDILFTGKLSKQDWISKSKEYAVFMNTTCFDNMPVSVIEAMSLGLAIVSTNVGGIPYLLENKKEGLLVQDNDVDEMVLEIEKLLEDDNLFVNLAKNARQKAECFDWECVKHKWFTVFQ</sequence>
<gene>
    <name evidence="2" type="ORF">DB891_07255</name>
</gene>
<evidence type="ECO:0000313" key="2">
    <source>
        <dbReference type="EMBL" id="PWA09959.1"/>
    </source>
</evidence>
<dbReference type="EMBL" id="QCZH01000005">
    <property type="protein sequence ID" value="PWA09959.1"/>
    <property type="molecule type" value="Genomic_DNA"/>
</dbReference>
<dbReference type="RefSeq" id="WP_116762043.1">
    <property type="nucleotide sequence ID" value="NZ_QCZH01000005.1"/>
</dbReference>
<organism evidence="2 3">
    <name type="scientific">Flavobacterium laiguense</name>
    <dbReference type="NCBI Taxonomy" id="2169409"/>
    <lineage>
        <taxon>Bacteria</taxon>
        <taxon>Pseudomonadati</taxon>
        <taxon>Bacteroidota</taxon>
        <taxon>Flavobacteriia</taxon>
        <taxon>Flavobacteriales</taxon>
        <taxon>Flavobacteriaceae</taxon>
        <taxon>Flavobacterium</taxon>
    </lineage>
</organism>
<reference evidence="2 3" key="1">
    <citation type="submission" date="2018-04" db="EMBL/GenBank/DDBJ databases">
        <title>Flavobacterium sp. nov., isolated from glacier ice.</title>
        <authorList>
            <person name="Liu Q."/>
            <person name="Xin Y.-H."/>
        </authorList>
    </citation>
    <scope>NUCLEOTIDE SEQUENCE [LARGE SCALE GENOMIC DNA]</scope>
    <source>
        <strain evidence="2 3">LB2P30</strain>
    </source>
</reference>
<dbReference type="OrthoDB" id="139410at2"/>
<dbReference type="Proteomes" id="UP000245618">
    <property type="component" value="Unassembled WGS sequence"/>
</dbReference>
<dbReference type="CDD" id="cd03801">
    <property type="entry name" value="GT4_PimA-like"/>
    <property type="match status" value="1"/>
</dbReference>
<keyword evidence="2" id="KW-0808">Transferase</keyword>
<feature type="domain" description="Glycosyl transferase family 1" evidence="1">
    <location>
        <begin position="154"/>
        <end position="316"/>
    </location>
</feature>
<dbReference type="PANTHER" id="PTHR12526:SF630">
    <property type="entry name" value="GLYCOSYLTRANSFERASE"/>
    <property type="match status" value="1"/>
</dbReference>
<dbReference type="Gene3D" id="3.40.50.2000">
    <property type="entry name" value="Glycogen Phosphorylase B"/>
    <property type="match status" value="2"/>
</dbReference>
<proteinExistence type="predicted"/>
<dbReference type="SUPFAM" id="SSF53756">
    <property type="entry name" value="UDP-Glycosyltransferase/glycogen phosphorylase"/>
    <property type="match status" value="1"/>
</dbReference>
<name>A0A2U1JYC6_9FLAO</name>
<keyword evidence="3" id="KW-1185">Reference proteome</keyword>
<dbReference type="PANTHER" id="PTHR12526">
    <property type="entry name" value="GLYCOSYLTRANSFERASE"/>
    <property type="match status" value="1"/>
</dbReference>